<feature type="region of interest" description="Disordered" evidence="1">
    <location>
        <begin position="41"/>
        <end position="118"/>
    </location>
</feature>
<evidence type="ECO:0000313" key="3">
    <source>
        <dbReference type="Proteomes" id="UP000053477"/>
    </source>
</evidence>
<accession>A0A0H2RLL2</accession>
<reference evidence="2 3" key="1">
    <citation type="submission" date="2015-04" db="EMBL/GenBank/DDBJ databases">
        <title>Complete genome sequence of Schizopora paradoxa KUC8140, a cosmopolitan wood degrader in East Asia.</title>
        <authorList>
            <consortium name="DOE Joint Genome Institute"/>
            <person name="Min B."/>
            <person name="Park H."/>
            <person name="Jang Y."/>
            <person name="Kim J.-J."/>
            <person name="Kim K.H."/>
            <person name="Pangilinan J."/>
            <person name="Lipzen A."/>
            <person name="Riley R."/>
            <person name="Grigoriev I.V."/>
            <person name="Spatafora J.W."/>
            <person name="Choi I.-G."/>
        </authorList>
    </citation>
    <scope>NUCLEOTIDE SEQUENCE [LARGE SCALE GENOMIC DNA]</scope>
    <source>
        <strain evidence="2 3">KUC8140</strain>
    </source>
</reference>
<feature type="compositionally biased region" description="Basic and acidic residues" evidence="1">
    <location>
        <begin position="86"/>
        <end position="110"/>
    </location>
</feature>
<dbReference type="OrthoDB" id="3222645at2759"/>
<evidence type="ECO:0000313" key="2">
    <source>
        <dbReference type="EMBL" id="KLO12784.1"/>
    </source>
</evidence>
<gene>
    <name evidence="2" type="ORF">SCHPADRAFT_997896</name>
</gene>
<organism evidence="2 3">
    <name type="scientific">Schizopora paradoxa</name>
    <dbReference type="NCBI Taxonomy" id="27342"/>
    <lineage>
        <taxon>Eukaryota</taxon>
        <taxon>Fungi</taxon>
        <taxon>Dikarya</taxon>
        <taxon>Basidiomycota</taxon>
        <taxon>Agaricomycotina</taxon>
        <taxon>Agaricomycetes</taxon>
        <taxon>Hymenochaetales</taxon>
        <taxon>Schizoporaceae</taxon>
        <taxon>Schizopora</taxon>
    </lineage>
</organism>
<proteinExistence type="predicted"/>
<dbReference type="Proteomes" id="UP000053477">
    <property type="component" value="Unassembled WGS sequence"/>
</dbReference>
<dbReference type="EMBL" id="KQ085971">
    <property type="protein sequence ID" value="KLO12784.1"/>
    <property type="molecule type" value="Genomic_DNA"/>
</dbReference>
<feature type="compositionally biased region" description="Low complexity" evidence="1">
    <location>
        <begin position="53"/>
        <end position="67"/>
    </location>
</feature>
<sequence>MNLIERISSTFRPRFTLRSLKTLLVVCTLIYVRRSERKRLTRRRDEVSDELPQSRLQRPSTRSSRTRITGNTNAKIRSSEGDDEETREKSARHERKPGHGHEQRRQKTTSDAELENAIKPPRLEVVVHEQPNRTERLFLDRINVCDEEELLTACNQLNSEITTCTQTIADEWLQARPDVLEQSNVSPSMISSTVREAIGSEIMHRIQDAKFPHSHLDLESTLEFALRAWTIDCVARFISSTLLSSSSSDLERIANKLAASDRPSADAWYALLQEAWQTSGCYNENSRAVLDETFRQLVKIYGARGQLSMALRWRALAYQVVNKHRRKRTDTMRSLLLEGLRQILQYACGSSNLTPPTPGYFPSDDHIASLFDPINHLAEILLTGFMTSIYEVSAVRPGKPYESHRMEAWDPEEARRGTAQPVVCTIELGISRVSVTEAQPPDGRFHIGKRVFLLKPVVLV</sequence>
<keyword evidence="3" id="KW-1185">Reference proteome</keyword>
<dbReference type="InParanoid" id="A0A0H2RLL2"/>
<protein>
    <submittedName>
        <fullName evidence="2">Uncharacterized protein</fullName>
    </submittedName>
</protein>
<dbReference type="AlphaFoldDB" id="A0A0H2RLL2"/>
<evidence type="ECO:0000256" key="1">
    <source>
        <dbReference type="SAM" id="MobiDB-lite"/>
    </source>
</evidence>
<name>A0A0H2RLL2_9AGAM</name>